<evidence type="ECO:0000313" key="1">
    <source>
        <dbReference type="EMBL" id="GIY47451.1"/>
    </source>
</evidence>
<gene>
    <name evidence="1" type="ORF">CDAR_181611</name>
</gene>
<dbReference type="Proteomes" id="UP001054837">
    <property type="component" value="Unassembled WGS sequence"/>
</dbReference>
<dbReference type="AlphaFoldDB" id="A0AAV4TPL3"/>
<organism evidence="1 2">
    <name type="scientific">Caerostris darwini</name>
    <dbReference type="NCBI Taxonomy" id="1538125"/>
    <lineage>
        <taxon>Eukaryota</taxon>
        <taxon>Metazoa</taxon>
        <taxon>Ecdysozoa</taxon>
        <taxon>Arthropoda</taxon>
        <taxon>Chelicerata</taxon>
        <taxon>Arachnida</taxon>
        <taxon>Araneae</taxon>
        <taxon>Araneomorphae</taxon>
        <taxon>Entelegynae</taxon>
        <taxon>Araneoidea</taxon>
        <taxon>Araneidae</taxon>
        <taxon>Caerostris</taxon>
    </lineage>
</organism>
<keyword evidence="2" id="KW-1185">Reference proteome</keyword>
<sequence length="83" mass="9114">MEIHPGISDLGVGCSKGLGRRLERKTRIIGSATKTLLADDRCSVWKKSENRSENPLPVLFSIPGAVFRGSALLIPQNELRLIE</sequence>
<comment type="caution">
    <text evidence="1">The sequence shown here is derived from an EMBL/GenBank/DDBJ whole genome shotgun (WGS) entry which is preliminary data.</text>
</comment>
<dbReference type="EMBL" id="BPLQ01009936">
    <property type="protein sequence ID" value="GIY47451.1"/>
    <property type="molecule type" value="Genomic_DNA"/>
</dbReference>
<protein>
    <submittedName>
        <fullName evidence="1">Uncharacterized protein</fullName>
    </submittedName>
</protein>
<evidence type="ECO:0000313" key="2">
    <source>
        <dbReference type="Proteomes" id="UP001054837"/>
    </source>
</evidence>
<proteinExistence type="predicted"/>
<accession>A0AAV4TPL3</accession>
<name>A0AAV4TPL3_9ARAC</name>
<reference evidence="1 2" key="1">
    <citation type="submission" date="2021-06" db="EMBL/GenBank/DDBJ databases">
        <title>Caerostris darwini draft genome.</title>
        <authorList>
            <person name="Kono N."/>
            <person name="Arakawa K."/>
        </authorList>
    </citation>
    <scope>NUCLEOTIDE SEQUENCE [LARGE SCALE GENOMIC DNA]</scope>
</reference>